<feature type="compositionally biased region" description="Basic and acidic residues" evidence="1">
    <location>
        <begin position="116"/>
        <end position="125"/>
    </location>
</feature>
<dbReference type="Pfam" id="PF13817">
    <property type="entry name" value="DDE_Tnp_IS66_C"/>
    <property type="match status" value="1"/>
</dbReference>
<evidence type="ECO:0000259" key="2">
    <source>
        <dbReference type="Pfam" id="PF03050"/>
    </source>
</evidence>
<sequence length="535" mass="59216">MSKDAPLPATVAELQALVLAQQASLLEQQASSANMVREIAARDDEIERLKAQIDKLRRMYFGSKSEKLAQQIDKLEAQLEDLTAGQGAAETRGHRDKTSTAPPGRAPTREPLPPHLPRDEIELKPDPACPKCATTMQWLGEDVSEQLARVAAAFKVMRTIRHKLCCPDCGHIEQPAMPSLPIEHGIAHPSLLADIAVSKFADHQPLYRQSEIAARDGVTLDRGSMGRWLGQIAELCVPLVEAIQHYALVPGKVHVDDTPVAVLAPGNGKTVTGRFWVYVRDDRRSGSIDPAAVWFDFSSDRKGVHPQTRLAAFHGILQADAYSGFDQLYASGEIHEAACWDHARRYVYDVHVRTPTPDTQQLLEMIGELYSIEADIRGNAPNERLRVRQEKTKPLLVKFETTIRAKLATLSTKSALAKAISYSLNHWAALTFYCEDGRAEISNVLAENALRCVALRRKNYLFVGSDSGGERAAAMYSLIGTCKLNGINPRAYLEYVLTHIADHKIFRIDELLPWNVADKLNPASPRPHSQPSRSG</sequence>
<dbReference type="InterPro" id="IPR004291">
    <property type="entry name" value="Transposase_IS66_central"/>
</dbReference>
<comment type="caution">
    <text evidence="6">The sequence shown here is derived from an EMBL/GenBank/DDBJ whole genome shotgun (WGS) entry which is preliminary data.</text>
</comment>
<dbReference type="InterPro" id="IPR052344">
    <property type="entry name" value="Transposase-related"/>
</dbReference>
<dbReference type="OrthoDB" id="9794514at2"/>
<dbReference type="PANTHER" id="PTHR33678:SF1">
    <property type="entry name" value="BLL1576 PROTEIN"/>
    <property type="match status" value="1"/>
</dbReference>
<feature type="domain" description="Transposase IS66 C-terminal" evidence="5">
    <location>
        <begin position="477"/>
        <end position="514"/>
    </location>
</feature>
<dbReference type="Pfam" id="PF03050">
    <property type="entry name" value="DDE_Tnp_IS66"/>
    <property type="match status" value="1"/>
</dbReference>
<proteinExistence type="predicted"/>
<feature type="domain" description="Transposase IS66 central" evidence="2">
    <location>
        <begin position="184"/>
        <end position="470"/>
    </location>
</feature>
<dbReference type="Pfam" id="PF13007">
    <property type="entry name" value="LZ_Tnp_IS66"/>
    <property type="match status" value="1"/>
</dbReference>
<evidence type="ECO:0000256" key="1">
    <source>
        <dbReference type="SAM" id="MobiDB-lite"/>
    </source>
</evidence>
<feature type="domain" description="Transposase TnpC homeodomain" evidence="4">
    <location>
        <begin position="48"/>
        <end position="121"/>
    </location>
</feature>
<accession>A0A071MGT4</accession>
<dbReference type="InterPro" id="IPR039552">
    <property type="entry name" value="IS66_C"/>
</dbReference>
<evidence type="ECO:0000313" key="6">
    <source>
        <dbReference type="EMBL" id="KEA60072.1"/>
    </source>
</evidence>
<feature type="domain" description="Transposase IS66 zinc-finger binding" evidence="3">
    <location>
        <begin position="128"/>
        <end position="170"/>
    </location>
</feature>
<evidence type="ECO:0000259" key="5">
    <source>
        <dbReference type="Pfam" id="PF13817"/>
    </source>
</evidence>
<dbReference type="NCBIfam" id="NF033517">
    <property type="entry name" value="transpos_IS66"/>
    <property type="match status" value="1"/>
</dbReference>
<dbReference type="AlphaFoldDB" id="A0A071MGT4"/>
<dbReference type="InterPro" id="IPR024463">
    <property type="entry name" value="Transposase_TnpC_homeodom"/>
</dbReference>
<evidence type="ECO:0000259" key="4">
    <source>
        <dbReference type="Pfam" id="PF13007"/>
    </source>
</evidence>
<organism evidence="6">
    <name type="scientific">Burkholderia cenocepacia</name>
    <dbReference type="NCBI Taxonomy" id="95486"/>
    <lineage>
        <taxon>Bacteria</taxon>
        <taxon>Pseudomonadati</taxon>
        <taxon>Pseudomonadota</taxon>
        <taxon>Betaproteobacteria</taxon>
        <taxon>Burkholderiales</taxon>
        <taxon>Burkholderiaceae</taxon>
        <taxon>Burkholderia</taxon>
        <taxon>Burkholderia cepacia complex</taxon>
    </lineage>
</organism>
<dbReference type="InterPro" id="IPR024474">
    <property type="entry name" value="Znf_dom_IS66"/>
</dbReference>
<name>A0A071MGT4_9BURK</name>
<reference evidence="6" key="1">
    <citation type="submission" date="2014-04" db="EMBL/GenBank/DDBJ databases">
        <title>In planta biocontrol of soil-borne Fusarium wilt of banana through a plant endophytic bacterium, Burkholderia cenocepacia 869T2.</title>
        <authorList>
            <person name="Ho Y.-N."/>
            <person name="Chiang H.-M."/>
            <person name="Chao C.-P."/>
            <person name="Su C.-C."/>
            <person name="Hsu H.-F."/>
            <person name="Guo C.-T."/>
            <person name="Hsieh J.-L."/>
            <person name="Huang C.-C."/>
        </authorList>
    </citation>
    <scope>NUCLEOTIDE SEQUENCE [LARGE SCALE GENOMIC DNA]</scope>
    <source>
        <strain evidence="6">869T2</strain>
    </source>
</reference>
<dbReference type="PANTHER" id="PTHR33678">
    <property type="entry name" value="BLL1576 PROTEIN"/>
    <property type="match status" value="1"/>
</dbReference>
<dbReference type="Pfam" id="PF13005">
    <property type="entry name" value="zf-IS66"/>
    <property type="match status" value="1"/>
</dbReference>
<dbReference type="EMBL" id="JJOA01000007">
    <property type="protein sequence ID" value="KEA60072.1"/>
    <property type="molecule type" value="Genomic_DNA"/>
</dbReference>
<protein>
    <submittedName>
        <fullName evidence="6">Transposase</fullName>
    </submittedName>
</protein>
<evidence type="ECO:0000259" key="3">
    <source>
        <dbReference type="Pfam" id="PF13005"/>
    </source>
</evidence>
<gene>
    <name evidence="6" type="ORF">DT99_08270</name>
</gene>
<feature type="region of interest" description="Disordered" evidence="1">
    <location>
        <begin position="83"/>
        <end position="127"/>
    </location>
</feature>